<dbReference type="Gene3D" id="1.10.101.10">
    <property type="entry name" value="PGBD-like superfamily/PGBD"/>
    <property type="match status" value="1"/>
</dbReference>
<sequence length="454" mass="48973">MARRSFDRRTFVALLLAGCADPTPNLVPQVTPLPQTPTPQQPQPVAPPTESGSMSFDAWSRQFYERAVRAGLPADLLTREMAGLVPDPRVITLDSRQPEFAKPFGDYIKGVISDDRIAIGQRKRVELAPITADIEAKYGVPGDVVLGIWAVETAFGGTMGSFDVIRSMATLAADGRRRQWAEDQLMAALRIIGQGEFPRSQLYGSWAGAMGQTQFIPTTFLSTAVDEDGDGKRDIWGSREDALASAANLLSKGGWVRGQGWAREVTVPDGFDYALTEGPRETPDWWARLGVVRADGLPWTTADQTAKCMLIAPTGAQGPKFLLLPNHFVIRKYNNATTYALGVGLLADRFGGMGPLVQAWPYETALSTADRIASQKALAALGFDPGQPDGVIGVNTRAALRAWQKSRGLIADGYLSMQMVGLLKAEVPWVSPTPPPADPVPQAPTPGPAPQARR</sequence>
<dbReference type="InterPro" id="IPR036365">
    <property type="entry name" value="PGBD-like_sf"/>
</dbReference>
<dbReference type="InterPro" id="IPR031304">
    <property type="entry name" value="SLT_2"/>
</dbReference>
<comment type="caution">
    <text evidence="4">The sequence shown here is derived from an EMBL/GenBank/DDBJ whole genome shotgun (WGS) entry which is preliminary data.</text>
</comment>
<evidence type="ECO:0000313" key="4">
    <source>
        <dbReference type="EMBL" id="MFD1190119.1"/>
    </source>
</evidence>
<organism evidence="4 5">
    <name type="scientific">Phenylobacterium conjunctum</name>
    <dbReference type="NCBI Taxonomy" id="1298959"/>
    <lineage>
        <taxon>Bacteria</taxon>
        <taxon>Pseudomonadati</taxon>
        <taxon>Pseudomonadota</taxon>
        <taxon>Alphaproteobacteria</taxon>
        <taxon>Caulobacterales</taxon>
        <taxon>Caulobacteraceae</taxon>
        <taxon>Phenylobacterium</taxon>
    </lineage>
</organism>
<dbReference type="InterPro" id="IPR002477">
    <property type="entry name" value="Peptidoglycan-bd-like"/>
</dbReference>
<dbReference type="Gene3D" id="1.10.530.10">
    <property type="match status" value="1"/>
</dbReference>
<reference evidence="5" key="1">
    <citation type="journal article" date="2019" name="Int. J. Syst. Evol. Microbiol.">
        <title>The Global Catalogue of Microorganisms (GCM) 10K type strain sequencing project: providing services to taxonomists for standard genome sequencing and annotation.</title>
        <authorList>
            <consortium name="The Broad Institute Genomics Platform"/>
            <consortium name="The Broad Institute Genome Sequencing Center for Infectious Disease"/>
            <person name="Wu L."/>
            <person name="Ma J."/>
        </authorList>
    </citation>
    <scope>NUCLEOTIDE SEQUENCE [LARGE SCALE GENOMIC DNA]</scope>
    <source>
        <strain evidence="5">CCUG 55074</strain>
    </source>
</reference>
<name>A0ABW3SYX8_9CAUL</name>
<proteinExistence type="predicted"/>
<evidence type="ECO:0000313" key="5">
    <source>
        <dbReference type="Proteomes" id="UP001597216"/>
    </source>
</evidence>
<gene>
    <name evidence="4" type="ORF">ACFQ27_05955</name>
</gene>
<evidence type="ECO:0000256" key="1">
    <source>
        <dbReference type="SAM" id="MobiDB-lite"/>
    </source>
</evidence>
<dbReference type="InterPro" id="IPR036366">
    <property type="entry name" value="PGBDSf"/>
</dbReference>
<feature type="region of interest" description="Disordered" evidence="1">
    <location>
        <begin position="26"/>
        <end position="54"/>
    </location>
</feature>
<dbReference type="Gene3D" id="1.10.8.350">
    <property type="entry name" value="Bacterial muramidase"/>
    <property type="match status" value="1"/>
</dbReference>
<dbReference type="SUPFAM" id="SSF47090">
    <property type="entry name" value="PGBD-like"/>
    <property type="match status" value="1"/>
</dbReference>
<dbReference type="InterPro" id="IPR023346">
    <property type="entry name" value="Lysozyme-like_dom_sf"/>
</dbReference>
<dbReference type="SUPFAM" id="SSF53955">
    <property type="entry name" value="Lysozyme-like"/>
    <property type="match status" value="1"/>
</dbReference>
<dbReference type="RefSeq" id="WP_377352955.1">
    <property type="nucleotide sequence ID" value="NZ_JBHTLQ010000009.1"/>
</dbReference>
<dbReference type="InterPro" id="IPR011970">
    <property type="entry name" value="MltB_2"/>
</dbReference>
<dbReference type="NCBIfam" id="TIGR02283">
    <property type="entry name" value="MltB_2"/>
    <property type="match status" value="1"/>
</dbReference>
<evidence type="ECO:0000259" key="2">
    <source>
        <dbReference type="Pfam" id="PF01471"/>
    </source>
</evidence>
<evidence type="ECO:0000259" key="3">
    <source>
        <dbReference type="Pfam" id="PF13406"/>
    </source>
</evidence>
<dbReference type="InterPro" id="IPR043426">
    <property type="entry name" value="MltB-like"/>
</dbReference>
<keyword evidence="5" id="KW-1185">Reference proteome</keyword>
<feature type="compositionally biased region" description="Pro residues" evidence="1">
    <location>
        <begin position="34"/>
        <end position="47"/>
    </location>
</feature>
<protein>
    <submittedName>
        <fullName evidence="4">Lytic murein transglycosylase</fullName>
    </submittedName>
</protein>
<dbReference type="PANTHER" id="PTHR30163:SF8">
    <property type="entry name" value="LYTIC MUREIN TRANSGLYCOSYLASE"/>
    <property type="match status" value="1"/>
</dbReference>
<dbReference type="Pfam" id="PF01471">
    <property type="entry name" value="PG_binding_1"/>
    <property type="match status" value="1"/>
</dbReference>
<feature type="region of interest" description="Disordered" evidence="1">
    <location>
        <begin position="432"/>
        <end position="454"/>
    </location>
</feature>
<accession>A0ABW3SYX8</accession>
<dbReference type="EMBL" id="JBHTLQ010000009">
    <property type="protein sequence ID" value="MFD1190119.1"/>
    <property type="molecule type" value="Genomic_DNA"/>
</dbReference>
<dbReference type="Pfam" id="PF13406">
    <property type="entry name" value="SLT_2"/>
    <property type="match status" value="1"/>
</dbReference>
<dbReference type="Proteomes" id="UP001597216">
    <property type="component" value="Unassembled WGS sequence"/>
</dbReference>
<feature type="domain" description="Peptidoglycan binding-like" evidence="2">
    <location>
        <begin position="369"/>
        <end position="419"/>
    </location>
</feature>
<feature type="domain" description="Transglycosylase SLT" evidence="3">
    <location>
        <begin position="55"/>
        <end position="348"/>
    </location>
</feature>
<dbReference type="PANTHER" id="PTHR30163">
    <property type="entry name" value="MEMBRANE-BOUND LYTIC MUREIN TRANSGLYCOSYLASE B"/>
    <property type="match status" value="1"/>
</dbReference>